<organism evidence="1 2">
    <name type="scientific">Pseudarthrobacter phenanthrenivorans</name>
    <name type="common">Arthrobacter phenanthrenivorans</name>
    <dbReference type="NCBI Taxonomy" id="361575"/>
    <lineage>
        <taxon>Bacteria</taxon>
        <taxon>Bacillati</taxon>
        <taxon>Actinomycetota</taxon>
        <taxon>Actinomycetes</taxon>
        <taxon>Micrococcales</taxon>
        <taxon>Micrococcaceae</taxon>
        <taxon>Pseudarthrobacter</taxon>
    </lineage>
</organism>
<sequence length="220" mass="22905">MTTMAIVGAGRGLGLAAARRFGKEGHAVALIARNKSKLDSLVSTLRSEGVTAEGFTADVRDQSSLEASIGQAAEQLGPIEVLQYSPVPAKEFMRPALDTAADDLVGPVQLSIYGPVTASRAVIPGMQSLGRGTILFINGASAVRPRGAVTGTSVAFAGESAYAQVLHEALATGGIHVAQLIIPLGIGGGDPDHEPAALADRLWRIHSERDEFRTFVKPLD</sequence>
<accession>A0A0B4E6P2</accession>
<dbReference type="Gene3D" id="3.40.50.720">
    <property type="entry name" value="NAD(P)-binding Rossmann-like Domain"/>
    <property type="match status" value="1"/>
</dbReference>
<gene>
    <name evidence="1" type="ORF">RM50_19600</name>
</gene>
<comment type="caution">
    <text evidence="1">The sequence shown here is derived from an EMBL/GenBank/DDBJ whole genome shotgun (WGS) entry which is preliminary data.</text>
</comment>
<dbReference type="InterPro" id="IPR036291">
    <property type="entry name" value="NAD(P)-bd_dom_sf"/>
</dbReference>
<evidence type="ECO:0000313" key="2">
    <source>
        <dbReference type="Proteomes" id="UP000031196"/>
    </source>
</evidence>
<dbReference type="SUPFAM" id="SSF51735">
    <property type="entry name" value="NAD(P)-binding Rossmann-fold domains"/>
    <property type="match status" value="1"/>
</dbReference>
<evidence type="ECO:0000313" key="1">
    <source>
        <dbReference type="EMBL" id="KIC62298.1"/>
    </source>
</evidence>
<name>A0A0B4E6P2_PSEPS</name>
<protein>
    <submittedName>
        <fullName evidence="1">Dehydrogenase</fullName>
    </submittedName>
</protein>
<dbReference type="Pfam" id="PF00106">
    <property type="entry name" value="adh_short"/>
    <property type="match status" value="1"/>
</dbReference>
<dbReference type="PANTHER" id="PTHR43431">
    <property type="entry name" value="OXIDOREDUCTASE, SHORT CHAIN DEHYDROGENASE/REDUCTASE FAMILY (AFU_ORTHOLOGUE AFUA_5G14000)"/>
    <property type="match status" value="1"/>
</dbReference>
<reference evidence="1 2" key="1">
    <citation type="submission" date="2014-12" db="EMBL/GenBank/DDBJ databases">
        <title>Genome sequencing of Arthrobacter phenanthrenivorans SWC37.</title>
        <authorList>
            <person name="Tan P.W."/>
            <person name="Chan K.-G."/>
        </authorList>
    </citation>
    <scope>NUCLEOTIDE SEQUENCE [LARGE SCALE GENOMIC DNA]</scope>
    <source>
        <strain evidence="1 2">SWC37</strain>
    </source>
</reference>
<dbReference type="RefSeq" id="WP_043456185.1">
    <property type="nucleotide sequence ID" value="NZ_JWTB01000049.1"/>
</dbReference>
<dbReference type="OrthoDB" id="9799818at2"/>
<proteinExistence type="predicted"/>
<dbReference type="AlphaFoldDB" id="A0A0B4E6P2"/>
<dbReference type="InterPro" id="IPR002347">
    <property type="entry name" value="SDR_fam"/>
</dbReference>
<dbReference type="EMBL" id="JWTB01000049">
    <property type="protein sequence ID" value="KIC62298.1"/>
    <property type="molecule type" value="Genomic_DNA"/>
</dbReference>
<dbReference type="PANTHER" id="PTHR43431:SF7">
    <property type="entry name" value="OXIDOREDUCTASE, SHORT CHAIN DEHYDROGENASE_REDUCTASE FAMILY (AFU_ORTHOLOGUE AFUA_5G14000)"/>
    <property type="match status" value="1"/>
</dbReference>
<dbReference type="Proteomes" id="UP000031196">
    <property type="component" value="Unassembled WGS sequence"/>
</dbReference>